<sequence length="341" mass="37720">MNGPPSKQGSHKYYKYYNDFGHTTDQCRSLKAEIAYLLKRGVIRKDVIDGKPKPMNSDDKKAAPPTNGVVLVLAGESAEGSGIKRKRKAYASTAMSGLEKQLIKNVIEYKIFISRLHMANLLGASQADALSKYTSASEHFHGPTELVEELHEPLVGVSVDILCTSSWLTWLTLISEYIQEGELPKDDNKAIKTKRRAERPRRSFAKSMREAAGVTLDLSHWSDESPNKVSDKLLISIILSLCATAGAIGAVQLLAVAAATSFPSEDCHFSDCTCLAIALAVFSFLLLVVVDLYVEEKIRLSNQGHVEELLVAEELWNDHKKLIFFPVRLLRPAQTTFLESS</sequence>
<dbReference type="Proteomes" id="UP000652761">
    <property type="component" value="Unassembled WGS sequence"/>
</dbReference>
<name>A0A843TRB2_COLES</name>
<dbReference type="EMBL" id="NMUH01000115">
    <property type="protein sequence ID" value="MQL71984.1"/>
    <property type="molecule type" value="Genomic_DNA"/>
</dbReference>
<keyword evidence="1" id="KW-1133">Transmembrane helix</keyword>
<protein>
    <submittedName>
        <fullName evidence="2">Uncharacterized protein</fullName>
    </submittedName>
</protein>
<keyword evidence="1" id="KW-0812">Transmembrane</keyword>
<evidence type="ECO:0000313" key="3">
    <source>
        <dbReference type="Proteomes" id="UP000652761"/>
    </source>
</evidence>
<dbReference type="AlphaFoldDB" id="A0A843TRB2"/>
<organism evidence="2 3">
    <name type="scientific">Colocasia esculenta</name>
    <name type="common">Wild taro</name>
    <name type="synonym">Arum esculentum</name>
    <dbReference type="NCBI Taxonomy" id="4460"/>
    <lineage>
        <taxon>Eukaryota</taxon>
        <taxon>Viridiplantae</taxon>
        <taxon>Streptophyta</taxon>
        <taxon>Embryophyta</taxon>
        <taxon>Tracheophyta</taxon>
        <taxon>Spermatophyta</taxon>
        <taxon>Magnoliopsida</taxon>
        <taxon>Liliopsida</taxon>
        <taxon>Araceae</taxon>
        <taxon>Aroideae</taxon>
        <taxon>Colocasieae</taxon>
        <taxon>Colocasia</taxon>
    </lineage>
</organism>
<accession>A0A843TRB2</accession>
<keyword evidence="1" id="KW-0472">Membrane</keyword>
<gene>
    <name evidence="2" type="ORF">Taro_004329</name>
</gene>
<proteinExistence type="predicted"/>
<evidence type="ECO:0000313" key="2">
    <source>
        <dbReference type="EMBL" id="MQL71984.1"/>
    </source>
</evidence>
<feature type="transmembrane region" description="Helical" evidence="1">
    <location>
        <begin position="233"/>
        <end position="255"/>
    </location>
</feature>
<reference evidence="2" key="1">
    <citation type="submission" date="2017-07" db="EMBL/GenBank/DDBJ databases">
        <title>Taro Niue Genome Assembly and Annotation.</title>
        <authorList>
            <person name="Atibalentja N."/>
            <person name="Keating K."/>
            <person name="Fields C.J."/>
        </authorList>
    </citation>
    <scope>NUCLEOTIDE SEQUENCE</scope>
    <source>
        <strain evidence="2">Niue_2</strain>
        <tissue evidence="2">Leaf</tissue>
    </source>
</reference>
<keyword evidence="3" id="KW-1185">Reference proteome</keyword>
<feature type="transmembrane region" description="Helical" evidence="1">
    <location>
        <begin position="275"/>
        <end position="294"/>
    </location>
</feature>
<evidence type="ECO:0000256" key="1">
    <source>
        <dbReference type="SAM" id="Phobius"/>
    </source>
</evidence>
<comment type="caution">
    <text evidence="2">The sequence shown here is derived from an EMBL/GenBank/DDBJ whole genome shotgun (WGS) entry which is preliminary data.</text>
</comment>